<dbReference type="IntAct" id="P90908">
    <property type="interactions" value="1"/>
</dbReference>
<evidence type="ECO:0000256" key="1">
    <source>
        <dbReference type="SAM" id="Phobius"/>
    </source>
</evidence>
<feature type="transmembrane region" description="Helical" evidence="1">
    <location>
        <begin position="138"/>
        <end position="160"/>
    </location>
</feature>
<evidence type="ECO:0000313" key="3">
    <source>
        <dbReference type="Proteomes" id="UP000001940"/>
    </source>
</evidence>
<dbReference type="OrthoDB" id="5807500at2759"/>
<dbReference type="CTD" id="187080"/>
<feature type="transmembrane region" description="Helical" evidence="1">
    <location>
        <begin position="47"/>
        <end position="64"/>
    </location>
</feature>
<organism evidence="2 3">
    <name type="scientific">Caenorhabditis elegans</name>
    <dbReference type="NCBI Taxonomy" id="6239"/>
    <lineage>
        <taxon>Eukaryota</taxon>
        <taxon>Metazoa</taxon>
        <taxon>Ecdysozoa</taxon>
        <taxon>Nematoda</taxon>
        <taxon>Chromadorea</taxon>
        <taxon>Rhabditida</taxon>
        <taxon>Rhabditina</taxon>
        <taxon>Rhabditomorpha</taxon>
        <taxon>Rhabditoidea</taxon>
        <taxon>Rhabditidae</taxon>
        <taxon>Peloderinae</taxon>
        <taxon>Caenorhabditis</taxon>
    </lineage>
</organism>
<keyword evidence="1" id="KW-1133">Transmembrane helix</keyword>
<dbReference type="Bgee" id="WBGene00010608">
    <property type="expression patterns" value="Expressed in adult organism and 3 other cell types or tissues"/>
</dbReference>
<feature type="transmembrane region" description="Helical" evidence="1">
    <location>
        <begin position="99"/>
        <end position="118"/>
    </location>
</feature>
<feature type="transmembrane region" description="Helical" evidence="1">
    <location>
        <begin position="70"/>
        <end position="87"/>
    </location>
</feature>
<dbReference type="AGR" id="WB:WBGene00010608"/>
<dbReference type="AlphaFoldDB" id="P90908"/>
<dbReference type="KEGG" id="cel:CELE_K07A1.1"/>
<dbReference type="HOGENOM" id="CLU_1476445_0_0_1"/>
<dbReference type="WormBase" id="K07A1.1">
    <property type="protein sequence ID" value="CE40418"/>
    <property type="gene ID" value="WBGene00010608"/>
</dbReference>
<gene>
    <name evidence="2" type="ORF">CELE_K07A1.1</name>
    <name evidence="2 4" type="ORF">K07A1.1</name>
</gene>
<accession>P90908</accession>
<dbReference type="EMBL" id="BX284601">
    <property type="protein sequence ID" value="CAB03174.2"/>
    <property type="molecule type" value="Genomic_DNA"/>
</dbReference>
<sequence>MRKGKFLIVNESIEECVDRKLQVSTENCDVFPALVYIPKFTKKMEKGMFCVLTIMAQILIYGVMGYFFKVGYLGLIVIEVAFLSVYGKEHVWLLRVQMIYLVFQLVFSTLITFIAFLPDASGTRQDFSLIIPSLDRGTMALFGLTFGLFTCLRVILVASYHTHLFYFNLRDKFKDGKVILQPA</sequence>
<proteinExistence type="predicted"/>
<dbReference type="RefSeq" id="NP_492540.2">
    <property type="nucleotide sequence ID" value="NM_060139.5"/>
</dbReference>
<protein>
    <submittedName>
        <fullName evidence="2">Uncharacterized protein</fullName>
    </submittedName>
</protein>
<dbReference type="PaxDb" id="6239-K07A1.1"/>
<keyword evidence="1" id="KW-0812">Transmembrane</keyword>
<keyword evidence="1" id="KW-0472">Membrane</keyword>
<evidence type="ECO:0000313" key="4">
    <source>
        <dbReference type="WormBase" id="K07A1.1"/>
    </source>
</evidence>
<dbReference type="PeptideAtlas" id="P90908"/>
<dbReference type="DIP" id="DIP-24420N"/>
<dbReference type="Proteomes" id="UP000001940">
    <property type="component" value="Chromosome I"/>
</dbReference>
<dbReference type="PIR" id="T23387">
    <property type="entry name" value="T23387"/>
</dbReference>
<dbReference type="GeneID" id="187080"/>
<dbReference type="FunCoup" id="P90908">
    <property type="interactions" value="260"/>
</dbReference>
<name>P90908_CAEEL</name>
<dbReference type="eggNOG" id="ENOG502THE3">
    <property type="taxonomic scope" value="Eukaryota"/>
</dbReference>
<reference evidence="2 3" key="1">
    <citation type="journal article" date="1998" name="Science">
        <title>Genome sequence of the nematode C. elegans: a platform for investigating biology.</title>
        <authorList>
            <consortium name="The C. elegans sequencing consortium"/>
            <person name="Sulson J.E."/>
            <person name="Waterston R."/>
        </authorList>
    </citation>
    <scope>NUCLEOTIDE SEQUENCE [LARGE SCALE GENOMIC DNA]</scope>
    <source>
        <strain evidence="2 3">Bristol N2</strain>
    </source>
</reference>
<dbReference type="InParanoid" id="P90908"/>
<dbReference type="OMA" id="SYHTHLF"/>
<dbReference type="UCSC" id="K07A1.1">
    <property type="organism name" value="c. elegans"/>
</dbReference>
<keyword evidence="3" id="KW-1185">Reference proteome</keyword>
<evidence type="ECO:0000313" key="2">
    <source>
        <dbReference type="EMBL" id="CAB03174.2"/>
    </source>
</evidence>